<keyword evidence="9" id="KW-1185">Reference proteome</keyword>
<dbReference type="InterPro" id="IPR008930">
    <property type="entry name" value="Terpenoid_cyclase/PrenylTrfase"/>
</dbReference>
<accession>A0ABY9W7C5</accession>
<dbReference type="NCBIfam" id="TIGR01787">
    <property type="entry name" value="squalene_cyclas"/>
    <property type="match status" value="1"/>
</dbReference>
<dbReference type="Pfam" id="PF13249">
    <property type="entry name" value="SQHop_cyclase_N"/>
    <property type="match status" value="1"/>
</dbReference>
<reference evidence="8 9" key="1">
    <citation type="submission" date="2023-09" db="EMBL/GenBank/DDBJ databases">
        <title>Different Types of Thermotolerant Ring-Cleaving Dioxygenases derived from Aeribacillus composti HB-1 applied for multiple aromatic hydrocarbons removal.</title>
        <authorList>
            <person name="Cao L."/>
            <person name="Li M."/>
            <person name="Ma T."/>
        </authorList>
    </citation>
    <scope>NUCLEOTIDE SEQUENCE [LARGE SCALE GENOMIC DNA]</scope>
    <source>
        <strain evidence="8 9">HB-1</strain>
    </source>
</reference>
<dbReference type="Gene3D" id="1.50.10.20">
    <property type="match status" value="2"/>
</dbReference>
<dbReference type="GO" id="GO:0051007">
    <property type="term" value="F:squalene-hopene cyclase activity"/>
    <property type="evidence" value="ECO:0007669"/>
    <property type="project" value="UniProtKB-EC"/>
</dbReference>
<proteinExistence type="inferred from homology"/>
<dbReference type="InterPro" id="IPR018333">
    <property type="entry name" value="Squalene_cyclase"/>
</dbReference>
<dbReference type="EMBL" id="CP134501">
    <property type="protein sequence ID" value="WNF32052.1"/>
    <property type="molecule type" value="Genomic_DNA"/>
</dbReference>
<evidence type="ECO:0000259" key="7">
    <source>
        <dbReference type="Pfam" id="PF13249"/>
    </source>
</evidence>
<dbReference type="InterPro" id="IPR032697">
    <property type="entry name" value="SQ_cyclase_N"/>
</dbReference>
<dbReference type="PANTHER" id="PTHR11764">
    <property type="entry name" value="TERPENE CYCLASE/MUTASE FAMILY MEMBER"/>
    <property type="match status" value="1"/>
</dbReference>
<evidence type="ECO:0000256" key="5">
    <source>
        <dbReference type="SAM" id="Phobius"/>
    </source>
</evidence>
<dbReference type="RefSeq" id="WP_311066305.1">
    <property type="nucleotide sequence ID" value="NZ_CP134501.1"/>
</dbReference>
<keyword evidence="5" id="KW-0472">Membrane</keyword>
<dbReference type="PANTHER" id="PTHR11764:SF20">
    <property type="entry name" value="LANOSTEROL SYNTHASE"/>
    <property type="match status" value="1"/>
</dbReference>
<dbReference type="InterPro" id="IPR006400">
    <property type="entry name" value="Hopene-cyclase"/>
</dbReference>
<evidence type="ECO:0000256" key="4">
    <source>
        <dbReference type="ARBA" id="ARBA00023235"/>
    </source>
</evidence>
<protein>
    <submittedName>
        <fullName evidence="8">Squalene--hopene cyclase</fullName>
        <ecNumber evidence="8">5.4.99.17</ecNumber>
    </submittedName>
</protein>
<name>A0ABY9W7C5_9BACI</name>
<dbReference type="NCBIfam" id="TIGR01507">
    <property type="entry name" value="hopene_cyclase"/>
    <property type="match status" value="1"/>
</dbReference>
<keyword evidence="5" id="KW-0812">Transmembrane</keyword>
<gene>
    <name evidence="8" type="primary">shc</name>
    <name evidence="8" type="ORF">RI196_12255</name>
</gene>
<organism evidence="8 9">
    <name type="scientific">Aeribacillus composti</name>
    <dbReference type="NCBI Taxonomy" id="1868734"/>
    <lineage>
        <taxon>Bacteria</taxon>
        <taxon>Bacillati</taxon>
        <taxon>Bacillota</taxon>
        <taxon>Bacilli</taxon>
        <taxon>Bacillales</taxon>
        <taxon>Bacillaceae</taxon>
        <taxon>Aeribacillus</taxon>
    </lineage>
</organism>
<evidence type="ECO:0000313" key="8">
    <source>
        <dbReference type="EMBL" id="WNF32052.1"/>
    </source>
</evidence>
<dbReference type="SUPFAM" id="SSF48239">
    <property type="entry name" value="Terpenoid cyclases/Protein prenyltransferases"/>
    <property type="match status" value="2"/>
</dbReference>
<feature type="transmembrane region" description="Helical" evidence="5">
    <location>
        <begin position="253"/>
        <end position="272"/>
    </location>
</feature>
<dbReference type="EC" id="5.4.99.17" evidence="8"/>
<dbReference type="InterPro" id="IPR032696">
    <property type="entry name" value="SQ_cyclase_C"/>
</dbReference>
<keyword evidence="4 8" id="KW-0413">Isomerase</keyword>
<feature type="domain" description="Squalene cyclase C-terminal" evidence="6">
    <location>
        <begin position="305"/>
        <end position="616"/>
    </location>
</feature>
<evidence type="ECO:0000313" key="9">
    <source>
        <dbReference type="Proteomes" id="UP001303701"/>
    </source>
</evidence>
<dbReference type="GeneID" id="301126757"/>
<dbReference type="InterPro" id="IPR002365">
    <property type="entry name" value="Terpene_synthase_CS"/>
</dbReference>
<comment type="pathway">
    <text evidence="1">Secondary metabolite biosynthesis; hopanoid biosynthesis.</text>
</comment>
<evidence type="ECO:0000256" key="1">
    <source>
        <dbReference type="ARBA" id="ARBA00004999"/>
    </source>
</evidence>
<evidence type="ECO:0000256" key="2">
    <source>
        <dbReference type="ARBA" id="ARBA00009755"/>
    </source>
</evidence>
<comment type="similarity">
    <text evidence="2">Belongs to the terpene cyclase/mutase family.</text>
</comment>
<dbReference type="PROSITE" id="PS01074">
    <property type="entry name" value="TERPENE_SYNTHASES"/>
    <property type="match status" value="1"/>
</dbReference>
<keyword evidence="3" id="KW-0677">Repeat</keyword>
<evidence type="ECO:0000256" key="3">
    <source>
        <dbReference type="ARBA" id="ARBA00022737"/>
    </source>
</evidence>
<evidence type="ECO:0000259" key="6">
    <source>
        <dbReference type="Pfam" id="PF13243"/>
    </source>
</evidence>
<feature type="domain" description="Squalene cyclase N-terminal" evidence="7">
    <location>
        <begin position="9"/>
        <end position="290"/>
    </location>
</feature>
<keyword evidence="5" id="KW-1133">Transmembrane helix</keyword>
<dbReference type="Pfam" id="PF13243">
    <property type="entry name" value="SQHop_cyclase_C"/>
    <property type="match status" value="1"/>
</dbReference>
<dbReference type="Proteomes" id="UP001303701">
    <property type="component" value="Chromosome"/>
</dbReference>
<dbReference type="SFLD" id="SFLDG01016">
    <property type="entry name" value="Prenyltransferase_Like_2"/>
    <property type="match status" value="1"/>
</dbReference>
<sequence>MKQRIEAEINRLAELILKRQNFDGTWDFPFETGIATDCYMIILLRTLEIHDEQFIQSLVERILSKQEKNGAWKLFYDEEKGNLSTTVEAYYALLYSGFIDQNNTNMRLARKFIINHGGIGKVNMFTKVMLALTGQIKWPKSFHLPIEFILFPTTFPVNFFDFSVYARANLIPILIAADRKFSIKTKHTPDLSDLYVHRNEDLWDLDSSEWRSFFSCIYDGMKQLVGTPFELHRLALHRAEQYMLNRIEQDGTFYSYFSSTFLMIFALMALGYSKKHPVIVRAVQGLKSMKTTIDGHTHIQYTTATVWNTALLSYSLQEAGVPSASAAIQRANQYLLSRQHYLYGDWAVHNPYQIPGGWGFSNINTMNPDIDDTTAALRALRKEALNNRSFWDRGMKWLLSMQNDDGGWGSFEKNVNKSSLSWLPIEGGEKMLLDPSTPDLTGRTLEFLGNFTRSSYNQTFIKQGVKWLLKNQRSDGSWYGRWGICYIYGSWCALTGLIAVKVRRDHPAVRKAVKWLYSIQNDDGGWGESCKSDIQKKFIPLPASTRVHTAWALDALAAAEETVTPQMNQAVNYLLNSKDENSWTITYPKGQGLPGGFYIHYPSYEYIFPLLALAHFVKKW</sequence>